<proteinExistence type="predicted"/>
<feature type="binding site" evidence="1">
    <location>
        <begin position="315"/>
        <end position="322"/>
    </location>
    <ligand>
        <name>ATP</name>
        <dbReference type="ChEBI" id="CHEBI:30616"/>
    </ligand>
</feature>
<dbReference type="CDD" id="cd01127">
    <property type="entry name" value="TrwB_TraG_TraD_VirD4"/>
    <property type="match status" value="1"/>
</dbReference>
<evidence type="ECO:0000313" key="4">
    <source>
        <dbReference type="EMBL" id="ABH00222.1"/>
    </source>
</evidence>
<dbReference type="OrthoDB" id="5083868at2"/>
<dbReference type="KEGG" id="rha:RHA1_ro10029"/>
<dbReference type="EMBL" id="CP000433">
    <property type="protein sequence ID" value="ABH00222.1"/>
    <property type="molecule type" value="Genomic_DNA"/>
</dbReference>
<name>Q0RWW4_RHOJR</name>
<feature type="region of interest" description="Disordered" evidence="2">
    <location>
        <begin position="1"/>
        <end position="25"/>
    </location>
</feature>
<protein>
    <submittedName>
        <fullName evidence="4">Probable DNA translocase</fullName>
    </submittedName>
</protein>
<feature type="compositionally biased region" description="Polar residues" evidence="2">
    <location>
        <begin position="1"/>
        <end position="10"/>
    </location>
</feature>
<reference evidence="5" key="1">
    <citation type="journal article" date="2006" name="Proc. Natl. Acad. Sci. U.S.A.">
        <title>The complete genome of Rhodococcus sp. RHA1 provides insights into a catabolic powerhouse.</title>
        <authorList>
            <person name="McLeod M.P."/>
            <person name="Warren R.L."/>
            <person name="Hsiao W.W.L."/>
            <person name="Araki N."/>
            <person name="Myhre M."/>
            <person name="Fernandes C."/>
            <person name="Miyazawa D."/>
            <person name="Wong W."/>
            <person name="Lillquist A.L."/>
            <person name="Wang D."/>
            <person name="Dosanjh M."/>
            <person name="Hara H."/>
            <person name="Petrescu A."/>
            <person name="Morin R.D."/>
            <person name="Yang G."/>
            <person name="Stott J.M."/>
            <person name="Schein J.E."/>
            <person name="Shin H."/>
            <person name="Smailus D."/>
            <person name="Siddiqui A.S."/>
            <person name="Marra M.A."/>
            <person name="Jones S.J.M."/>
            <person name="Holt R."/>
            <person name="Brinkman F.S.L."/>
            <person name="Miyauchi K."/>
            <person name="Fukuda M."/>
            <person name="Davies J.E."/>
            <person name="Mohn W.W."/>
            <person name="Eltis L.D."/>
        </authorList>
    </citation>
    <scope>NUCLEOTIDE SEQUENCE [LARGE SCALE GENOMIC DNA]</scope>
    <source>
        <strain evidence="5">RHA1</strain>
    </source>
</reference>
<dbReference type="SUPFAM" id="SSF52540">
    <property type="entry name" value="P-loop containing nucleoside triphosphate hydrolases"/>
    <property type="match status" value="1"/>
</dbReference>
<keyword evidence="1" id="KW-0547">Nucleotide-binding</keyword>
<dbReference type="AlphaFoldDB" id="Q0RWW4"/>
<keyword evidence="1" id="KW-0067">ATP-binding</keyword>
<dbReference type="InterPro" id="IPR027417">
    <property type="entry name" value="P-loop_NTPase"/>
</dbReference>
<dbReference type="InterPro" id="IPR002543">
    <property type="entry name" value="FtsK_dom"/>
</dbReference>
<evidence type="ECO:0000256" key="2">
    <source>
        <dbReference type="SAM" id="MobiDB-lite"/>
    </source>
</evidence>
<feature type="domain" description="FtsK" evidence="3">
    <location>
        <begin position="298"/>
        <end position="484"/>
    </location>
</feature>
<keyword evidence="4" id="KW-0614">Plasmid</keyword>
<dbReference type="Pfam" id="PF01580">
    <property type="entry name" value="FtsK_SpoIIIE"/>
    <property type="match status" value="1"/>
</dbReference>
<dbReference type="PATRIC" id="fig|101510.16.peg.8448"/>
<geneLocation type="plasmid" evidence="4 5">
    <name>pRHL2</name>
</geneLocation>
<sequence length="786" mass="86944">MTTTPPQQSGARFARSPRISSLPPRPHTWLRDSFCLGTTAVGASAAAPLFGYSALAMPAAAGLSIAAVYAGVAGKRKQLRDVDVDEVIERLCPIVGLPEATRAVLSTSKWSRGWPGLPGKLTVHYDSTQALNDETWLADICGVFEDQGWGFFELDKHDPARRRLIFTPAAEPEREVSDSDQVVRAKRIIAQLLGPTATVTAIDVAAETGEVTSMEVRHELGPKLESDGYRTRVERGMSATLPGRWRARWNLETDWVRFEQRTAFPDSVWLPAPDLDPGADLLASYDSVEIPYGIDEDGNEVVWRPAIDPNLMLIGPPGSGKTVTAHNLLVNFSRRGWPIWVLDGKYVEFLGFQDWPNVQVVATTIEQQVALVHRARDLMEFRYQKIVTGEATEADFEPVLVFLDEWAEFRGNVEDWYSRVKPKGGTRQPPVLNMLASMARKARTSRVHLVFGTQRPDAQYFLGDMRDNFAMRISMGRLSPQGALMMWQSPTIGTSVPRKCRGRGTTVTDNYQPIEIQCYRVPDPRKTRAGTFESDLLDTLRPPITRHPRLLIVPPDELPDIDATDDMSDPTPLTYFDYIEAEWVLASDRPDLDPVLRRAKMTHETDRRLASPTALLGLLGGRAEPTNEAAVELDDYRTPTAVKNGATDAASFLDQLSAPQLGESSAARGESSRARLALVKETAATEPEIPADGGAEVFGIPEDSPDTYEDQYGPVRDVRAADVALGDLLLMEDIDEWVVVDTDPEPDIIEDSLLSLTWRSDTDEFGDLALPDSSYVSIRKPIHVSG</sequence>
<dbReference type="PROSITE" id="PS50901">
    <property type="entry name" value="FTSK"/>
    <property type="match status" value="1"/>
</dbReference>
<dbReference type="HOGENOM" id="CLU_367198_0_0_11"/>
<accession>Q0RWW4</accession>
<dbReference type="Gene3D" id="3.40.50.300">
    <property type="entry name" value="P-loop containing nucleotide triphosphate hydrolases"/>
    <property type="match status" value="1"/>
</dbReference>
<organism evidence="4 5">
    <name type="scientific">Rhodococcus jostii (strain RHA1)</name>
    <dbReference type="NCBI Taxonomy" id="101510"/>
    <lineage>
        <taxon>Bacteria</taxon>
        <taxon>Bacillati</taxon>
        <taxon>Actinomycetota</taxon>
        <taxon>Actinomycetes</taxon>
        <taxon>Mycobacteriales</taxon>
        <taxon>Nocardiaceae</taxon>
        <taxon>Rhodococcus</taxon>
    </lineage>
</organism>
<evidence type="ECO:0000313" key="5">
    <source>
        <dbReference type="Proteomes" id="UP000008710"/>
    </source>
</evidence>
<evidence type="ECO:0000259" key="3">
    <source>
        <dbReference type="PROSITE" id="PS50901"/>
    </source>
</evidence>
<dbReference type="SMART" id="SM00382">
    <property type="entry name" value="AAA"/>
    <property type="match status" value="1"/>
</dbReference>
<gene>
    <name evidence="4" type="ordered locus">RHA1_ro10029</name>
</gene>
<dbReference type="Proteomes" id="UP000008710">
    <property type="component" value="Plasmid pRHL2"/>
</dbReference>
<dbReference type="GO" id="GO:0003677">
    <property type="term" value="F:DNA binding"/>
    <property type="evidence" value="ECO:0007669"/>
    <property type="project" value="InterPro"/>
</dbReference>
<evidence type="ECO:0000256" key="1">
    <source>
        <dbReference type="PROSITE-ProRule" id="PRU00289"/>
    </source>
</evidence>
<dbReference type="GO" id="GO:0005524">
    <property type="term" value="F:ATP binding"/>
    <property type="evidence" value="ECO:0007669"/>
    <property type="project" value="UniProtKB-UniRule"/>
</dbReference>
<dbReference type="InterPro" id="IPR003593">
    <property type="entry name" value="AAA+_ATPase"/>
</dbReference>
<dbReference type="RefSeq" id="WP_011599896.1">
    <property type="nucleotide sequence ID" value="NC_008270.1"/>
</dbReference>